<dbReference type="EMBL" id="LSZQ01000013">
    <property type="protein sequence ID" value="KXU37618.1"/>
    <property type="molecule type" value="Genomic_DNA"/>
</dbReference>
<evidence type="ECO:0000256" key="2">
    <source>
        <dbReference type="SAM" id="SignalP"/>
    </source>
</evidence>
<keyword evidence="7" id="KW-1185">Reference proteome</keyword>
<dbReference type="Proteomes" id="UP000070058">
    <property type="component" value="Unassembled WGS sequence"/>
</dbReference>
<evidence type="ECO:0000259" key="3">
    <source>
        <dbReference type="Pfam" id="PF25917"/>
    </source>
</evidence>
<evidence type="ECO:0000259" key="5">
    <source>
        <dbReference type="Pfam" id="PF25989"/>
    </source>
</evidence>
<dbReference type="AlphaFoldDB" id="A0A139SSR0"/>
<dbReference type="GO" id="GO:0015562">
    <property type="term" value="F:efflux transmembrane transporter activity"/>
    <property type="evidence" value="ECO:0007669"/>
    <property type="project" value="TreeGrafter"/>
</dbReference>
<dbReference type="Pfam" id="PF25989">
    <property type="entry name" value="YknX_C"/>
    <property type="match status" value="1"/>
</dbReference>
<dbReference type="InterPro" id="IPR058792">
    <property type="entry name" value="Beta-barrel_RND_2"/>
</dbReference>
<dbReference type="Gene3D" id="2.40.30.170">
    <property type="match status" value="1"/>
</dbReference>
<dbReference type="PANTHER" id="PTHR30469:SF29">
    <property type="entry name" value="BLR2860 PROTEIN"/>
    <property type="match status" value="1"/>
</dbReference>
<dbReference type="PANTHER" id="PTHR30469">
    <property type="entry name" value="MULTIDRUG RESISTANCE PROTEIN MDTA"/>
    <property type="match status" value="1"/>
</dbReference>
<accession>A0A139SSR0</accession>
<dbReference type="InterPro" id="IPR058625">
    <property type="entry name" value="MdtA-like_BSH"/>
</dbReference>
<dbReference type="InterPro" id="IPR006143">
    <property type="entry name" value="RND_pump_MFP"/>
</dbReference>
<dbReference type="Gene3D" id="1.10.287.470">
    <property type="entry name" value="Helix hairpin bin"/>
    <property type="match status" value="1"/>
</dbReference>
<sequence>MRTKVKWLAGLATLAAVAGIIWLAGSKPAVAADGGGGWPVTQVALTAVERLNAPRAFHGVGEFEAVRQVVLASETAGRITHIAFTSGQAVKKGELLVQLNDAPEQADRLRLQAQWRNAEKVLARTHQLLSEQVATQEQLDNAQADHDMALGDLRRIEAVIAQKAIRAPFPGVVGVRRVHEGQYLNAGEGIANLVDATALHVNFALDEQAVPLLSPGLPVEVEISAWPERVFVAEVTAIDPLVSDSRTVWVQARVPNDEGALQAGMFAKVRVKRAQATPVLAVPETAVTYTAYGQSVFVAAPDETQTLRVRRVAVKTGERWDGKVEIASGLQAGDQVVVSGQIKLSDGMQVVPVAQNALNESATANSEESAR</sequence>
<dbReference type="OrthoDB" id="9800613at2"/>
<dbReference type="FunFam" id="2.40.30.170:FF:000010">
    <property type="entry name" value="Efflux RND transporter periplasmic adaptor subunit"/>
    <property type="match status" value="1"/>
</dbReference>
<dbReference type="SUPFAM" id="SSF111369">
    <property type="entry name" value="HlyD-like secretion proteins"/>
    <property type="match status" value="1"/>
</dbReference>
<dbReference type="NCBIfam" id="TIGR01730">
    <property type="entry name" value="RND_mfp"/>
    <property type="match status" value="1"/>
</dbReference>
<comment type="similarity">
    <text evidence="1">Belongs to the membrane fusion protein (MFP) (TC 8.A.1) family.</text>
</comment>
<dbReference type="GO" id="GO:1990281">
    <property type="term" value="C:efflux pump complex"/>
    <property type="evidence" value="ECO:0007669"/>
    <property type="project" value="TreeGrafter"/>
</dbReference>
<keyword evidence="2" id="KW-0732">Signal</keyword>
<evidence type="ECO:0000256" key="1">
    <source>
        <dbReference type="ARBA" id="ARBA00009477"/>
    </source>
</evidence>
<comment type="caution">
    <text evidence="6">The sequence shown here is derived from an EMBL/GenBank/DDBJ whole genome shotgun (WGS) entry which is preliminary data.</text>
</comment>
<evidence type="ECO:0000259" key="4">
    <source>
        <dbReference type="Pfam" id="PF25954"/>
    </source>
</evidence>
<feature type="domain" description="Multidrug resistance protein MdtA-like barrel-sandwich hybrid" evidence="3">
    <location>
        <begin position="67"/>
        <end position="194"/>
    </location>
</feature>
<dbReference type="RefSeq" id="WP_068628787.1">
    <property type="nucleotide sequence ID" value="NZ_LSZQ01000013.1"/>
</dbReference>
<organism evidence="6 7">
    <name type="scientific">Cephaloticoccus primus</name>
    <dbReference type="NCBI Taxonomy" id="1548207"/>
    <lineage>
        <taxon>Bacteria</taxon>
        <taxon>Pseudomonadati</taxon>
        <taxon>Verrucomicrobiota</taxon>
        <taxon>Opitutia</taxon>
        <taxon>Opitutales</taxon>
        <taxon>Opitutaceae</taxon>
        <taxon>Cephaloticoccus</taxon>
    </lineage>
</organism>
<gene>
    <name evidence="6" type="ORF">AXK11_02145</name>
</gene>
<protein>
    <submittedName>
        <fullName evidence="6">Efflux transporter periplasmic adaptor subunit</fullName>
    </submittedName>
</protein>
<proteinExistence type="inferred from homology"/>
<evidence type="ECO:0000313" key="7">
    <source>
        <dbReference type="Proteomes" id="UP000070058"/>
    </source>
</evidence>
<evidence type="ECO:0000313" key="6">
    <source>
        <dbReference type="EMBL" id="KXU37618.1"/>
    </source>
</evidence>
<dbReference type="Pfam" id="PF25917">
    <property type="entry name" value="BSH_RND"/>
    <property type="match status" value="1"/>
</dbReference>
<reference evidence="7" key="1">
    <citation type="submission" date="2016-02" db="EMBL/GenBank/DDBJ databases">
        <authorList>
            <person name="Sanders J.G."/>
            <person name="Lin J.Y."/>
            <person name="Wertz J.T."/>
            <person name="Russell J.A."/>
            <person name="Moreau C.S."/>
            <person name="Powell S."/>
        </authorList>
    </citation>
    <scope>NUCLEOTIDE SEQUENCE [LARGE SCALE GENOMIC DNA]</scope>
    <source>
        <strain evidence="7">CAG34</strain>
    </source>
</reference>
<feature type="chain" id="PRO_5007489736" evidence="2">
    <location>
        <begin position="32"/>
        <end position="371"/>
    </location>
</feature>
<dbReference type="STRING" id="1548207.AXK11_02145"/>
<name>A0A139SSR0_9BACT</name>
<feature type="signal peptide" evidence="2">
    <location>
        <begin position="1"/>
        <end position="31"/>
    </location>
</feature>
<dbReference type="InterPro" id="IPR058637">
    <property type="entry name" value="YknX-like_C"/>
</dbReference>
<feature type="domain" description="YknX-like C-terminal permuted SH3-like" evidence="5">
    <location>
        <begin position="279"/>
        <end position="350"/>
    </location>
</feature>
<feature type="domain" description="CusB-like beta-barrel" evidence="4">
    <location>
        <begin position="201"/>
        <end position="274"/>
    </location>
</feature>
<dbReference type="Gene3D" id="2.40.50.100">
    <property type="match status" value="1"/>
</dbReference>
<dbReference type="Pfam" id="PF25954">
    <property type="entry name" value="Beta-barrel_RND_2"/>
    <property type="match status" value="1"/>
</dbReference>
<dbReference type="Gene3D" id="2.40.420.20">
    <property type="match status" value="1"/>
</dbReference>